<evidence type="ECO:0000256" key="5">
    <source>
        <dbReference type="ARBA" id="ARBA00022777"/>
    </source>
</evidence>
<dbReference type="InterPro" id="IPR003594">
    <property type="entry name" value="HATPase_dom"/>
</dbReference>
<dbReference type="PANTHER" id="PTHR43304">
    <property type="entry name" value="PHYTOCHROME-LIKE PROTEIN CPH1"/>
    <property type="match status" value="1"/>
</dbReference>
<dbReference type="InterPro" id="IPR000700">
    <property type="entry name" value="PAS-assoc_C"/>
</dbReference>
<dbReference type="PROSITE" id="PS50109">
    <property type="entry name" value="HIS_KIN"/>
    <property type="match status" value="1"/>
</dbReference>
<feature type="domain" description="Response regulatory" evidence="8">
    <location>
        <begin position="688"/>
        <end position="808"/>
    </location>
</feature>
<dbReference type="SMART" id="SM00448">
    <property type="entry name" value="REC"/>
    <property type="match status" value="1"/>
</dbReference>
<dbReference type="SUPFAM" id="SSF55874">
    <property type="entry name" value="ATPase domain of HSP90 chaperone/DNA topoisomerase II/histidine kinase"/>
    <property type="match status" value="1"/>
</dbReference>
<dbReference type="Gene3D" id="3.30.565.10">
    <property type="entry name" value="Histidine kinase-like ATPase, C-terminal domain"/>
    <property type="match status" value="1"/>
</dbReference>
<dbReference type="InterPro" id="IPR001789">
    <property type="entry name" value="Sig_transdc_resp-reg_receiver"/>
</dbReference>
<feature type="domain" description="PAC" evidence="10">
    <location>
        <begin position="262"/>
        <end position="314"/>
    </location>
</feature>
<dbReference type="Pfam" id="PF10114">
    <property type="entry name" value="PocR"/>
    <property type="match status" value="1"/>
</dbReference>
<dbReference type="HOGENOM" id="CLU_000445_114_57_7"/>
<dbReference type="KEGG" id="ppd:Ppro_2709"/>
<dbReference type="EMBL" id="CP000482">
    <property type="protein sequence ID" value="ABL00312.1"/>
    <property type="molecule type" value="Genomic_DNA"/>
</dbReference>
<evidence type="ECO:0000256" key="1">
    <source>
        <dbReference type="ARBA" id="ARBA00000085"/>
    </source>
</evidence>
<dbReference type="InterPro" id="IPR013656">
    <property type="entry name" value="PAS_4"/>
</dbReference>
<feature type="domain" description="Histidine kinase" evidence="7">
    <location>
        <begin position="453"/>
        <end position="669"/>
    </location>
</feature>
<dbReference type="Pfam" id="PF00072">
    <property type="entry name" value="Response_reg"/>
    <property type="match status" value="1"/>
</dbReference>
<evidence type="ECO:0000259" key="8">
    <source>
        <dbReference type="PROSITE" id="PS50110"/>
    </source>
</evidence>
<dbReference type="SUPFAM" id="SSF47384">
    <property type="entry name" value="Homodimeric domain of signal transducing histidine kinase"/>
    <property type="match status" value="1"/>
</dbReference>
<dbReference type="STRING" id="338966.Ppro_2709"/>
<evidence type="ECO:0000256" key="3">
    <source>
        <dbReference type="ARBA" id="ARBA00022553"/>
    </source>
</evidence>
<evidence type="ECO:0000313" key="11">
    <source>
        <dbReference type="EMBL" id="ABL00312.1"/>
    </source>
</evidence>
<dbReference type="eggNOG" id="COG4936">
    <property type="taxonomic scope" value="Bacteria"/>
</dbReference>
<feature type="domain" description="PAC" evidence="10">
    <location>
        <begin position="388"/>
        <end position="440"/>
    </location>
</feature>
<dbReference type="NCBIfam" id="TIGR00229">
    <property type="entry name" value="sensory_box"/>
    <property type="match status" value="2"/>
</dbReference>
<feature type="modified residue" description="4-aspartylphosphate" evidence="6">
    <location>
        <position position="742"/>
    </location>
</feature>
<evidence type="ECO:0000313" key="12">
    <source>
        <dbReference type="Proteomes" id="UP000006732"/>
    </source>
</evidence>
<dbReference type="InterPro" id="IPR018771">
    <property type="entry name" value="PocR_dom"/>
</dbReference>
<gene>
    <name evidence="11" type="ordered locus">Ppro_2709</name>
</gene>
<name>A1ASJ1_PELPD</name>
<dbReference type="Pfam" id="PF08448">
    <property type="entry name" value="PAS_4"/>
    <property type="match status" value="1"/>
</dbReference>
<dbReference type="InterPro" id="IPR001610">
    <property type="entry name" value="PAC"/>
</dbReference>
<reference evidence="11 12" key="1">
    <citation type="submission" date="2006-10" db="EMBL/GenBank/DDBJ databases">
        <title>Complete sequence of chromosome of Pelobacter propionicus DSM 2379.</title>
        <authorList>
            <consortium name="US DOE Joint Genome Institute"/>
            <person name="Copeland A."/>
            <person name="Lucas S."/>
            <person name="Lapidus A."/>
            <person name="Barry K."/>
            <person name="Detter J.C."/>
            <person name="Glavina del Rio T."/>
            <person name="Hammon N."/>
            <person name="Israni S."/>
            <person name="Dalin E."/>
            <person name="Tice H."/>
            <person name="Pitluck S."/>
            <person name="Saunders E."/>
            <person name="Brettin T."/>
            <person name="Bruce D."/>
            <person name="Han C."/>
            <person name="Tapia R."/>
            <person name="Schmutz J."/>
            <person name="Larimer F."/>
            <person name="Land M."/>
            <person name="Hauser L."/>
            <person name="Kyrpides N."/>
            <person name="Kim E."/>
            <person name="Lovley D."/>
            <person name="Richardson P."/>
        </authorList>
    </citation>
    <scope>NUCLEOTIDE SEQUENCE [LARGE SCALE GENOMIC DNA]</scope>
    <source>
        <strain evidence="12">DSM 2379 / NBRC 103807 / OttBd1</strain>
    </source>
</reference>
<dbReference type="InterPro" id="IPR013655">
    <property type="entry name" value="PAS_fold_3"/>
</dbReference>
<dbReference type="InterPro" id="IPR000014">
    <property type="entry name" value="PAS"/>
</dbReference>
<dbReference type="InterPro" id="IPR052162">
    <property type="entry name" value="Sensor_kinase/Photoreceptor"/>
</dbReference>
<dbReference type="Gene3D" id="3.30.450.20">
    <property type="entry name" value="PAS domain"/>
    <property type="match status" value="2"/>
</dbReference>
<dbReference type="SMART" id="SM00091">
    <property type="entry name" value="PAS"/>
    <property type="match status" value="2"/>
</dbReference>
<protein>
    <recommendedName>
        <fullName evidence="2">histidine kinase</fullName>
        <ecNumber evidence="2">2.7.13.3</ecNumber>
    </recommendedName>
</protein>
<dbReference type="InterPro" id="IPR005467">
    <property type="entry name" value="His_kinase_dom"/>
</dbReference>
<evidence type="ECO:0000259" key="7">
    <source>
        <dbReference type="PROSITE" id="PS50109"/>
    </source>
</evidence>
<dbReference type="Pfam" id="PF00512">
    <property type="entry name" value="HisKA"/>
    <property type="match status" value="1"/>
</dbReference>
<comment type="catalytic activity">
    <reaction evidence="1">
        <text>ATP + protein L-histidine = ADP + protein N-phospho-L-histidine.</text>
        <dbReference type="EC" id="2.7.13.3"/>
    </reaction>
</comment>
<accession>A1ASJ1</accession>
<dbReference type="SUPFAM" id="SSF52172">
    <property type="entry name" value="CheY-like"/>
    <property type="match status" value="1"/>
</dbReference>
<dbReference type="InterPro" id="IPR004358">
    <property type="entry name" value="Sig_transdc_His_kin-like_C"/>
</dbReference>
<dbReference type="CDD" id="cd00130">
    <property type="entry name" value="PAS"/>
    <property type="match status" value="2"/>
</dbReference>
<keyword evidence="3 6" id="KW-0597">Phosphoprotein</keyword>
<dbReference type="PROSITE" id="PS50112">
    <property type="entry name" value="PAS"/>
    <property type="match status" value="2"/>
</dbReference>
<dbReference type="Gene3D" id="1.10.287.130">
    <property type="match status" value="1"/>
</dbReference>
<feature type="domain" description="PAS" evidence="9">
    <location>
        <begin position="347"/>
        <end position="384"/>
    </location>
</feature>
<feature type="domain" description="PAS" evidence="9">
    <location>
        <begin position="186"/>
        <end position="260"/>
    </location>
</feature>
<dbReference type="SMART" id="SM00086">
    <property type="entry name" value="PAC"/>
    <property type="match status" value="2"/>
</dbReference>
<keyword evidence="12" id="KW-1185">Reference proteome</keyword>
<keyword evidence="4" id="KW-0808">Transferase</keyword>
<dbReference type="InterPro" id="IPR011006">
    <property type="entry name" value="CheY-like_superfamily"/>
</dbReference>
<evidence type="ECO:0000256" key="4">
    <source>
        <dbReference type="ARBA" id="ARBA00022679"/>
    </source>
</evidence>
<dbReference type="Pfam" id="PF02518">
    <property type="entry name" value="HATPase_c"/>
    <property type="match status" value="1"/>
</dbReference>
<evidence type="ECO:0000256" key="6">
    <source>
        <dbReference type="PROSITE-ProRule" id="PRU00169"/>
    </source>
</evidence>
<dbReference type="CDD" id="cd00082">
    <property type="entry name" value="HisKA"/>
    <property type="match status" value="1"/>
</dbReference>
<dbReference type="GO" id="GO:0000155">
    <property type="term" value="F:phosphorelay sensor kinase activity"/>
    <property type="evidence" value="ECO:0007669"/>
    <property type="project" value="InterPro"/>
</dbReference>
<sequence>MSEYRLSELLDMGIIQKMADTHYRATGIPIGIIDAIDDAVLVGSGWQEICVRFHRAALLSLQRCRESDNYIKSHLVEGQSCHYRCKNGLNDIGIPIIVAGRHLATMFLGQFFYEEEEPEREYFIQQADEYGFDRDEYLAALDHVPRFSHEKVNNMLEYDKVLTVFIADLAERSLQKMQAEEETRASERKFHTILDQAYQFIALLSTEGRIQEANRTVLQFGGIEDNCATGKLFWETSWWSHSPELRKKIRDSVHKVVRGEFIRFEATHPATDGTLQYVDLSLKPVRNPTGAVVLLIAEARDISEQKRVEQALELSNLVVENSQVVLFRWKAVEGWPVVMVSRNVSQFGYTPEEFLSGTLHYASIIHPEDLDRVIREVRYFSTRGVSHTHHEYRIIAKDGRVHWVVERSLVERNNKGEIDFFQGVVIDTTERRHMEEELVKAQKLESVGLLAGGIAHDFNNILTGILGNASLAKMLFSPQDRAYAYVSNIESAAYRAKDLTLQFLTFSKGGAPIKKPVNSVELIRNNTQLALSGLKSTCELSVPDDLRIVEVDEGQISQVINNLIINADQAMPRGGVIRVVCENVETSASNGLPLKEGSYVRVSVSDQGAGITAEHRGKIFDPYFTTKDRGHGLGLASAYAIMKKHAGHICVDSKPGAGATFTIYLPASDAATAITTEEPATAAAGSGRILVMDDEPLVRMVTGEMLEHMGYDVEFAQNGEEALAMYGAARESGVPFDAVIMDLTVPGGMGGREAIQRIREINPNVRAIVSSGYSDDPVMANHLNYGFAGVVVKPYDLGELGAQLERVLRKQE</sequence>
<dbReference type="Pfam" id="PF08447">
    <property type="entry name" value="PAS_3"/>
    <property type="match status" value="1"/>
</dbReference>
<dbReference type="InterPro" id="IPR003661">
    <property type="entry name" value="HisK_dim/P_dom"/>
</dbReference>
<dbReference type="eggNOG" id="COG4191">
    <property type="taxonomic scope" value="Bacteria"/>
</dbReference>
<proteinExistence type="predicted"/>
<organism evidence="11 12">
    <name type="scientific">Pelobacter propionicus (strain DSM 2379 / NBRC 103807 / OttBd1)</name>
    <dbReference type="NCBI Taxonomy" id="338966"/>
    <lineage>
        <taxon>Bacteria</taxon>
        <taxon>Pseudomonadati</taxon>
        <taxon>Thermodesulfobacteriota</taxon>
        <taxon>Desulfuromonadia</taxon>
        <taxon>Desulfuromonadales</taxon>
        <taxon>Desulfuromonadaceae</taxon>
        <taxon>Pelobacter</taxon>
    </lineage>
</organism>
<dbReference type="AlphaFoldDB" id="A1ASJ1"/>
<dbReference type="Proteomes" id="UP000006732">
    <property type="component" value="Chromosome"/>
</dbReference>
<dbReference type="RefSeq" id="WP_011736563.1">
    <property type="nucleotide sequence ID" value="NC_008609.1"/>
</dbReference>
<dbReference type="SUPFAM" id="SSF55785">
    <property type="entry name" value="PYP-like sensor domain (PAS domain)"/>
    <property type="match status" value="2"/>
</dbReference>
<dbReference type="Gene3D" id="3.40.50.2300">
    <property type="match status" value="1"/>
</dbReference>
<evidence type="ECO:0000259" key="10">
    <source>
        <dbReference type="PROSITE" id="PS50113"/>
    </source>
</evidence>
<dbReference type="PRINTS" id="PR00344">
    <property type="entry name" value="BCTRLSENSOR"/>
</dbReference>
<dbReference type="eggNOG" id="COG0784">
    <property type="taxonomic scope" value="Bacteria"/>
</dbReference>
<dbReference type="SMART" id="SM00388">
    <property type="entry name" value="HisKA"/>
    <property type="match status" value="1"/>
</dbReference>
<dbReference type="CDD" id="cd17546">
    <property type="entry name" value="REC_hyHK_CKI1_RcsC-like"/>
    <property type="match status" value="1"/>
</dbReference>
<dbReference type="InterPro" id="IPR036890">
    <property type="entry name" value="HATPase_C_sf"/>
</dbReference>
<dbReference type="PANTHER" id="PTHR43304:SF1">
    <property type="entry name" value="PAC DOMAIN-CONTAINING PROTEIN"/>
    <property type="match status" value="1"/>
</dbReference>
<dbReference type="EC" id="2.7.13.3" evidence="2"/>
<dbReference type="PROSITE" id="PS50110">
    <property type="entry name" value="RESPONSE_REGULATORY"/>
    <property type="match status" value="1"/>
</dbReference>
<dbReference type="SMART" id="SM00387">
    <property type="entry name" value="HATPase_c"/>
    <property type="match status" value="1"/>
</dbReference>
<dbReference type="InterPro" id="IPR035965">
    <property type="entry name" value="PAS-like_dom_sf"/>
</dbReference>
<evidence type="ECO:0000259" key="9">
    <source>
        <dbReference type="PROSITE" id="PS50112"/>
    </source>
</evidence>
<dbReference type="InterPro" id="IPR036097">
    <property type="entry name" value="HisK_dim/P_sf"/>
</dbReference>
<evidence type="ECO:0000256" key="2">
    <source>
        <dbReference type="ARBA" id="ARBA00012438"/>
    </source>
</evidence>
<dbReference type="PROSITE" id="PS50113">
    <property type="entry name" value="PAC"/>
    <property type="match status" value="2"/>
</dbReference>
<keyword evidence="5 11" id="KW-0418">Kinase</keyword>